<evidence type="ECO:0000313" key="2">
    <source>
        <dbReference type="Proteomes" id="UP001062846"/>
    </source>
</evidence>
<sequence length="154" mass="15778">MPVPPPPGLSSSSLSSPFPPSPLSLLPFPAPVSVLPRIDFDASAGCGDLVGVVAGGCGGVAVMVLVVMAASGRRWGGGQRCCWMLTGCLVEGRKSRSPGQQQGLVPRVSGVGAAAARPFTGVRGVRLRGALAAWGFVLLWGCGQQQGGWRLWEV</sequence>
<protein>
    <submittedName>
        <fullName evidence="1">Uncharacterized protein</fullName>
    </submittedName>
</protein>
<dbReference type="EMBL" id="CM046388">
    <property type="protein sequence ID" value="KAI8573618.1"/>
    <property type="molecule type" value="Genomic_DNA"/>
</dbReference>
<organism evidence="1 2">
    <name type="scientific">Rhododendron molle</name>
    <name type="common">Chinese azalea</name>
    <name type="synonym">Azalea mollis</name>
    <dbReference type="NCBI Taxonomy" id="49168"/>
    <lineage>
        <taxon>Eukaryota</taxon>
        <taxon>Viridiplantae</taxon>
        <taxon>Streptophyta</taxon>
        <taxon>Embryophyta</taxon>
        <taxon>Tracheophyta</taxon>
        <taxon>Spermatophyta</taxon>
        <taxon>Magnoliopsida</taxon>
        <taxon>eudicotyledons</taxon>
        <taxon>Gunneridae</taxon>
        <taxon>Pentapetalae</taxon>
        <taxon>asterids</taxon>
        <taxon>Ericales</taxon>
        <taxon>Ericaceae</taxon>
        <taxon>Ericoideae</taxon>
        <taxon>Rhodoreae</taxon>
        <taxon>Rhododendron</taxon>
    </lineage>
</organism>
<evidence type="ECO:0000313" key="1">
    <source>
        <dbReference type="EMBL" id="KAI8573618.1"/>
    </source>
</evidence>
<proteinExistence type="predicted"/>
<keyword evidence="2" id="KW-1185">Reference proteome</keyword>
<reference evidence="1" key="1">
    <citation type="submission" date="2022-02" db="EMBL/GenBank/DDBJ databases">
        <title>Plant Genome Project.</title>
        <authorList>
            <person name="Zhang R.-G."/>
        </authorList>
    </citation>
    <scope>NUCLEOTIDE SEQUENCE</scope>
    <source>
        <strain evidence="1">AT1</strain>
    </source>
</reference>
<dbReference type="Proteomes" id="UP001062846">
    <property type="component" value="Chromosome 1"/>
</dbReference>
<accession>A0ACC0Q6H1</accession>
<comment type="caution">
    <text evidence="1">The sequence shown here is derived from an EMBL/GenBank/DDBJ whole genome shotgun (WGS) entry which is preliminary data.</text>
</comment>
<gene>
    <name evidence="1" type="ORF">RHMOL_Rhmol01G0291000</name>
</gene>
<name>A0ACC0Q6H1_RHOML</name>